<dbReference type="AlphaFoldDB" id="A0A7C9LBS4"/>
<keyword evidence="7" id="KW-0813">Transport</keyword>
<evidence type="ECO:0000256" key="5">
    <source>
        <dbReference type="ARBA" id="ARBA00022989"/>
    </source>
</evidence>
<comment type="similarity">
    <text evidence="2 7">Belongs to the ExbD/TolR family.</text>
</comment>
<sequence length="182" mass="20561">MMRFRREKKRTVPGLNTTSTADISFMLLILFLVASSMDLDKGISRQLPPMDKTQKQATAIDGKKLMRIAIDDDSKVQLEGKAIAVETLHQRVQQFIEANGKAHMIQLQTSRKASYDVYVQVQNQLVEAYNTLRNARSEELFGKEFELCSHEQQAQIMDEIPLRISEVYAIPATGKAEKGGTE</sequence>
<evidence type="ECO:0000256" key="2">
    <source>
        <dbReference type="ARBA" id="ARBA00005811"/>
    </source>
</evidence>
<name>A0A7C9LBS4_9BACT</name>
<gene>
    <name evidence="8" type="ORF">F0475_05200</name>
</gene>
<keyword evidence="6" id="KW-0472">Membrane</keyword>
<dbReference type="GO" id="GO:0015031">
    <property type="term" value="P:protein transport"/>
    <property type="evidence" value="ECO:0007669"/>
    <property type="project" value="UniProtKB-KW"/>
</dbReference>
<proteinExistence type="inferred from homology"/>
<dbReference type="EMBL" id="VVIQ01000004">
    <property type="protein sequence ID" value="MUL27712.1"/>
    <property type="molecule type" value="Genomic_DNA"/>
</dbReference>
<keyword evidence="4 7" id="KW-0812">Transmembrane</keyword>
<evidence type="ECO:0000256" key="4">
    <source>
        <dbReference type="ARBA" id="ARBA00022692"/>
    </source>
</evidence>
<evidence type="ECO:0000256" key="1">
    <source>
        <dbReference type="ARBA" id="ARBA00004162"/>
    </source>
</evidence>
<evidence type="ECO:0000313" key="8">
    <source>
        <dbReference type="EMBL" id="MUL27712.1"/>
    </source>
</evidence>
<organism evidence="8 9">
    <name type="scientific">Prevotella vespertina</name>
    <dbReference type="NCBI Taxonomy" id="2608404"/>
    <lineage>
        <taxon>Bacteria</taxon>
        <taxon>Pseudomonadati</taxon>
        <taxon>Bacteroidota</taxon>
        <taxon>Bacteroidia</taxon>
        <taxon>Bacteroidales</taxon>
        <taxon>Prevotellaceae</taxon>
        <taxon>Prevotella</taxon>
    </lineage>
</organism>
<evidence type="ECO:0000256" key="7">
    <source>
        <dbReference type="RuleBase" id="RU003879"/>
    </source>
</evidence>
<evidence type="ECO:0000256" key="6">
    <source>
        <dbReference type="ARBA" id="ARBA00023136"/>
    </source>
</evidence>
<protein>
    <submittedName>
        <fullName evidence="8">Biopolymer transporter ExbD</fullName>
    </submittedName>
</protein>
<comment type="caution">
    <text evidence="8">The sequence shown here is derived from an EMBL/GenBank/DDBJ whole genome shotgun (WGS) entry which is preliminary data.</text>
</comment>
<dbReference type="Pfam" id="PF02472">
    <property type="entry name" value="ExbD"/>
    <property type="match status" value="1"/>
</dbReference>
<keyword evidence="9" id="KW-1185">Reference proteome</keyword>
<keyword evidence="5" id="KW-1133">Transmembrane helix</keyword>
<evidence type="ECO:0000313" key="9">
    <source>
        <dbReference type="Proteomes" id="UP000482295"/>
    </source>
</evidence>
<dbReference type="PANTHER" id="PTHR30558">
    <property type="entry name" value="EXBD MEMBRANE COMPONENT OF PMF-DRIVEN MACROMOLECULE IMPORT SYSTEM"/>
    <property type="match status" value="1"/>
</dbReference>
<dbReference type="RefSeq" id="WP_155715765.1">
    <property type="nucleotide sequence ID" value="NZ_VVIQ01000004.1"/>
</dbReference>
<dbReference type="Proteomes" id="UP000482295">
    <property type="component" value="Unassembled WGS sequence"/>
</dbReference>
<keyword evidence="7" id="KW-0653">Protein transport</keyword>
<evidence type="ECO:0000256" key="3">
    <source>
        <dbReference type="ARBA" id="ARBA00022475"/>
    </source>
</evidence>
<dbReference type="PANTHER" id="PTHR30558:SF3">
    <property type="entry name" value="BIOPOLYMER TRANSPORT PROTEIN EXBD-RELATED"/>
    <property type="match status" value="1"/>
</dbReference>
<keyword evidence="3" id="KW-1003">Cell membrane</keyword>
<accession>A0A7C9LBS4</accession>
<dbReference type="GO" id="GO:0022857">
    <property type="term" value="F:transmembrane transporter activity"/>
    <property type="evidence" value="ECO:0007669"/>
    <property type="project" value="InterPro"/>
</dbReference>
<dbReference type="GO" id="GO:0005886">
    <property type="term" value="C:plasma membrane"/>
    <property type="evidence" value="ECO:0007669"/>
    <property type="project" value="UniProtKB-SubCell"/>
</dbReference>
<reference evidence="8 9" key="1">
    <citation type="submission" date="2019-09" db="EMBL/GenBank/DDBJ databases">
        <title>Prevotella A2879 sp. nov., isolated from an abscess of a patient.</title>
        <authorList>
            <person name="Buhl M."/>
            <person name="Oberhettinger P."/>
        </authorList>
    </citation>
    <scope>NUCLEOTIDE SEQUENCE [LARGE SCALE GENOMIC DNA]</scope>
    <source>
        <strain evidence="8 9">A2879</strain>
    </source>
</reference>
<comment type="subcellular location">
    <subcellularLocation>
        <location evidence="1">Cell membrane</location>
        <topology evidence="1">Single-pass membrane protein</topology>
    </subcellularLocation>
    <subcellularLocation>
        <location evidence="7">Cell membrane</location>
        <topology evidence="7">Single-pass type II membrane protein</topology>
    </subcellularLocation>
</comment>
<dbReference type="InterPro" id="IPR003400">
    <property type="entry name" value="ExbD"/>
</dbReference>